<feature type="region of interest" description="Disordered" evidence="6">
    <location>
        <begin position="355"/>
        <end position="388"/>
    </location>
</feature>
<dbReference type="RefSeq" id="XP_033585847.1">
    <property type="nucleotide sequence ID" value="XM_033734840.1"/>
</dbReference>
<dbReference type="SUPFAM" id="SSF143800">
    <property type="entry name" value="L28p-like"/>
    <property type="match status" value="1"/>
</dbReference>
<organism evidence="7 8">
    <name type="scientific">Neohortaea acidophila</name>
    <dbReference type="NCBI Taxonomy" id="245834"/>
    <lineage>
        <taxon>Eukaryota</taxon>
        <taxon>Fungi</taxon>
        <taxon>Dikarya</taxon>
        <taxon>Ascomycota</taxon>
        <taxon>Pezizomycotina</taxon>
        <taxon>Dothideomycetes</taxon>
        <taxon>Dothideomycetidae</taxon>
        <taxon>Mycosphaerellales</taxon>
        <taxon>Teratosphaeriaceae</taxon>
        <taxon>Neohortaea</taxon>
    </lineage>
</organism>
<dbReference type="PANTHER" id="PTHR13528:SF2">
    <property type="entry name" value="LARGE RIBOSOMAL SUBUNIT PROTEIN BL28M"/>
    <property type="match status" value="1"/>
</dbReference>
<dbReference type="GeneID" id="54475842"/>
<dbReference type="AlphaFoldDB" id="A0A6A6PJ34"/>
<reference evidence="7" key="1">
    <citation type="journal article" date="2020" name="Stud. Mycol.">
        <title>101 Dothideomycetes genomes: a test case for predicting lifestyles and emergence of pathogens.</title>
        <authorList>
            <person name="Haridas S."/>
            <person name="Albert R."/>
            <person name="Binder M."/>
            <person name="Bloem J."/>
            <person name="Labutti K."/>
            <person name="Salamov A."/>
            <person name="Andreopoulos B."/>
            <person name="Baker S."/>
            <person name="Barry K."/>
            <person name="Bills G."/>
            <person name="Bluhm B."/>
            <person name="Cannon C."/>
            <person name="Castanera R."/>
            <person name="Culley D."/>
            <person name="Daum C."/>
            <person name="Ezra D."/>
            <person name="Gonzalez J."/>
            <person name="Henrissat B."/>
            <person name="Kuo A."/>
            <person name="Liang C."/>
            <person name="Lipzen A."/>
            <person name="Lutzoni F."/>
            <person name="Magnuson J."/>
            <person name="Mondo S."/>
            <person name="Nolan M."/>
            <person name="Ohm R."/>
            <person name="Pangilinan J."/>
            <person name="Park H.-J."/>
            <person name="Ramirez L."/>
            <person name="Alfaro M."/>
            <person name="Sun H."/>
            <person name="Tritt A."/>
            <person name="Yoshinaga Y."/>
            <person name="Zwiers L.-H."/>
            <person name="Turgeon B."/>
            <person name="Goodwin S."/>
            <person name="Spatafora J."/>
            <person name="Crous P."/>
            <person name="Grigoriev I."/>
        </authorList>
    </citation>
    <scope>NUCLEOTIDE SEQUENCE</scope>
    <source>
        <strain evidence="7">CBS 113389</strain>
    </source>
</reference>
<comment type="similarity">
    <text evidence="1">Belongs to the bacterial ribosomal protein bL28 family.</text>
</comment>
<dbReference type="EMBL" id="MU001642">
    <property type="protein sequence ID" value="KAF2479277.1"/>
    <property type="molecule type" value="Genomic_DNA"/>
</dbReference>
<dbReference type="InterPro" id="IPR037147">
    <property type="entry name" value="Ribosomal_bL28_sf"/>
</dbReference>
<evidence type="ECO:0000313" key="7">
    <source>
        <dbReference type="EMBL" id="KAF2479277.1"/>
    </source>
</evidence>
<evidence type="ECO:0000256" key="5">
    <source>
        <dbReference type="ARBA" id="ARBA00037226"/>
    </source>
</evidence>
<dbReference type="Pfam" id="PF00830">
    <property type="entry name" value="Ribosomal_L28"/>
    <property type="match status" value="1"/>
</dbReference>
<comment type="function">
    <text evidence="5">Component of the mitochondrial ribosome (mitoribosome), a dedicated translation machinery responsible for the synthesis of mitochondrial genome-encoded proteins, including at least some of the essential transmembrane subunits of the mitochondrial respiratory chain. The mitoribosomes are attached to the mitochondrial inner membrane and translation products are cotranslationally integrated into the membrane.</text>
</comment>
<evidence type="ECO:0000256" key="6">
    <source>
        <dbReference type="SAM" id="MobiDB-lite"/>
    </source>
</evidence>
<dbReference type="PANTHER" id="PTHR13528">
    <property type="entry name" value="39S RIBOSOMAL PROTEIN L28, MITOCHONDRIAL"/>
    <property type="match status" value="1"/>
</dbReference>
<name>A0A6A6PJ34_9PEZI</name>
<evidence type="ECO:0000313" key="8">
    <source>
        <dbReference type="Proteomes" id="UP000799767"/>
    </source>
</evidence>
<dbReference type="InterPro" id="IPR026569">
    <property type="entry name" value="Ribosomal_bL28"/>
</dbReference>
<protein>
    <recommendedName>
        <fullName evidence="4">Large ribosomal subunit protein bL28m</fullName>
    </recommendedName>
</protein>
<dbReference type="OrthoDB" id="361870at2759"/>
<dbReference type="GO" id="GO:0005762">
    <property type="term" value="C:mitochondrial large ribosomal subunit"/>
    <property type="evidence" value="ECO:0007669"/>
    <property type="project" value="TreeGrafter"/>
</dbReference>
<keyword evidence="2" id="KW-0689">Ribosomal protein</keyword>
<evidence type="ECO:0000256" key="2">
    <source>
        <dbReference type="ARBA" id="ARBA00022980"/>
    </source>
</evidence>
<evidence type="ECO:0000256" key="4">
    <source>
        <dbReference type="ARBA" id="ARBA00035269"/>
    </source>
</evidence>
<proteinExistence type="inferred from homology"/>
<evidence type="ECO:0000256" key="1">
    <source>
        <dbReference type="ARBA" id="ARBA00008760"/>
    </source>
</evidence>
<evidence type="ECO:0000256" key="3">
    <source>
        <dbReference type="ARBA" id="ARBA00023274"/>
    </source>
</evidence>
<dbReference type="Gene3D" id="2.30.170.40">
    <property type="entry name" value="Ribosomal protein L28/L24"/>
    <property type="match status" value="1"/>
</dbReference>
<dbReference type="FunFam" id="2.30.170.40:FF:000003">
    <property type="entry name" value="54S ribosomal protein L24"/>
    <property type="match status" value="1"/>
</dbReference>
<accession>A0A6A6PJ34</accession>
<gene>
    <name evidence="7" type="ORF">BDY17DRAFT_305280</name>
</gene>
<keyword evidence="3" id="KW-0687">Ribonucleoprotein</keyword>
<keyword evidence="8" id="KW-1185">Reference proteome</keyword>
<feature type="compositionally biased region" description="Basic and acidic residues" evidence="6">
    <location>
        <begin position="378"/>
        <end position="388"/>
    </location>
</feature>
<sequence length="388" mass="43535">MALSLRRPQPICSACCRTFATTSPLRMQLKKIDRKDLPSEIPAYPYPAQWYKQADRGLYGGQRIQFGNNVGEDSGTKTRRSWAVNVFHKRLFSKALNRFIQVKVSSRTLRTIEKVGGLDEYLLGEKTARIKGLGVRGWELRWAIMHTPAILKRFARERKALGLPELEKSVEQLEAERLAAMDLHKAIGRKTPVDLDVVDVEPVGEGLQEVIDQEVDQAVEDIANNTEAIVHDISAAPAAVIAASLSPTPLHYPRVKVGRRRTYMYLTPLGWRAKAPRTEQSPMAKVKQARESATWSERKEAHKRKRVLAAWREQVKAKVGAARAILDAQKTSGESTLNPRTRRAVLHHVRVIMKSEAKRSRKLGASAKAKITPPERTAGLRESSEPVL</sequence>
<feature type="region of interest" description="Disordered" evidence="6">
    <location>
        <begin position="277"/>
        <end position="298"/>
    </location>
</feature>
<dbReference type="Proteomes" id="UP000799767">
    <property type="component" value="Unassembled WGS sequence"/>
</dbReference>
<dbReference type="InterPro" id="IPR034704">
    <property type="entry name" value="Ribosomal_bL28/bL31-like_sf"/>
</dbReference>
<dbReference type="GO" id="GO:0003735">
    <property type="term" value="F:structural constituent of ribosome"/>
    <property type="evidence" value="ECO:0007669"/>
    <property type="project" value="InterPro"/>
</dbReference>